<protein>
    <recommendedName>
        <fullName evidence="1">Tf2-1-like SH3-like domain-containing protein</fullName>
    </recommendedName>
</protein>
<evidence type="ECO:0000313" key="2">
    <source>
        <dbReference type="EMBL" id="KAI0528765.1"/>
    </source>
</evidence>
<dbReference type="EMBL" id="JAGYWB010000002">
    <property type="protein sequence ID" value="KAI0528765.1"/>
    <property type="molecule type" value="Genomic_DNA"/>
</dbReference>
<dbReference type="InterPro" id="IPR056924">
    <property type="entry name" value="SH3_Tf2-1"/>
</dbReference>
<sequence length="160" mass="18233">MPNRSTSRCPFSIVYTKMPNTILSIAIFPKCKRKAASEQDDQFTNLLSNIWLKLQASNNQCKIVAAAHRWDKLFNLGNLVYVRLYKECLLAGSYSKLSKWKWGPFPINKKLNNNVYVVDLPTKFNALHTFNVVDIYAYEPRVDSALHLESSSLDHHGGGI</sequence>
<name>A0A8T3CAH3_DENNO</name>
<gene>
    <name evidence="2" type="ORF">KFK09_001307</name>
</gene>
<dbReference type="Proteomes" id="UP000829196">
    <property type="component" value="Unassembled WGS sequence"/>
</dbReference>
<feature type="domain" description="Tf2-1-like SH3-like" evidence="1">
    <location>
        <begin position="77"/>
        <end position="138"/>
    </location>
</feature>
<accession>A0A8T3CAH3</accession>
<dbReference type="SMR" id="A0A8T3CAH3"/>
<comment type="caution">
    <text evidence="2">The sequence shown here is derived from an EMBL/GenBank/DDBJ whole genome shotgun (WGS) entry which is preliminary data.</text>
</comment>
<evidence type="ECO:0000259" key="1">
    <source>
        <dbReference type="Pfam" id="PF24626"/>
    </source>
</evidence>
<reference evidence="2" key="1">
    <citation type="journal article" date="2022" name="Front. Genet.">
        <title>Chromosome-Scale Assembly of the Dendrobium nobile Genome Provides Insights Into the Molecular Mechanism of the Biosynthesis of the Medicinal Active Ingredient of Dendrobium.</title>
        <authorList>
            <person name="Xu Q."/>
            <person name="Niu S.-C."/>
            <person name="Li K.-L."/>
            <person name="Zheng P.-J."/>
            <person name="Zhang X.-J."/>
            <person name="Jia Y."/>
            <person name="Liu Y."/>
            <person name="Niu Y.-X."/>
            <person name="Yu L.-H."/>
            <person name="Chen D.-F."/>
            <person name="Zhang G.-Q."/>
        </authorList>
    </citation>
    <scope>NUCLEOTIDE SEQUENCE</scope>
    <source>
        <tissue evidence="2">Leaf</tissue>
    </source>
</reference>
<organism evidence="2 3">
    <name type="scientific">Dendrobium nobile</name>
    <name type="common">Orchid</name>
    <dbReference type="NCBI Taxonomy" id="94219"/>
    <lineage>
        <taxon>Eukaryota</taxon>
        <taxon>Viridiplantae</taxon>
        <taxon>Streptophyta</taxon>
        <taxon>Embryophyta</taxon>
        <taxon>Tracheophyta</taxon>
        <taxon>Spermatophyta</taxon>
        <taxon>Magnoliopsida</taxon>
        <taxon>Liliopsida</taxon>
        <taxon>Asparagales</taxon>
        <taxon>Orchidaceae</taxon>
        <taxon>Epidendroideae</taxon>
        <taxon>Malaxideae</taxon>
        <taxon>Dendrobiinae</taxon>
        <taxon>Dendrobium</taxon>
    </lineage>
</organism>
<evidence type="ECO:0000313" key="3">
    <source>
        <dbReference type="Proteomes" id="UP000829196"/>
    </source>
</evidence>
<dbReference type="AlphaFoldDB" id="A0A8T3CAH3"/>
<keyword evidence="3" id="KW-1185">Reference proteome</keyword>
<proteinExistence type="predicted"/>
<dbReference type="Pfam" id="PF24626">
    <property type="entry name" value="SH3_Tf2-1"/>
    <property type="match status" value="1"/>
</dbReference>